<sequence length="125" mass="14075">MNRSENEEAILHFIDNCFQFLLEKDRDFKLYIVGSNPSAKITNFASKNIIITGFIENPIDFFERAEIGIVPLKKGAGIKLKTLEMLQAGLPVISTSIGAEGINNVGKKLIVSDNFQEWIDLIIRY</sequence>
<dbReference type="Gene3D" id="3.40.50.2000">
    <property type="entry name" value="Glycogen Phosphorylase B"/>
    <property type="match status" value="1"/>
</dbReference>
<organism evidence="1 2">
    <name type="scientific">Brunnivagina elsteri CCALA 953</name>
    <dbReference type="NCBI Taxonomy" id="987040"/>
    <lineage>
        <taxon>Bacteria</taxon>
        <taxon>Bacillati</taxon>
        <taxon>Cyanobacteriota</taxon>
        <taxon>Cyanophyceae</taxon>
        <taxon>Nostocales</taxon>
        <taxon>Calotrichaceae</taxon>
        <taxon>Brunnivagina</taxon>
    </lineage>
</organism>
<reference evidence="1 2" key="1">
    <citation type="submission" date="2017-08" db="EMBL/GenBank/DDBJ databases">
        <title>Draft genome sequence of filamentous cyanobacterium Calothrix elsteri CCALA 953.</title>
        <authorList>
            <person name="Gagunashvili A.N."/>
            <person name="Elster J."/>
            <person name="Andresson O.S."/>
        </authorList>
    </citation>
    <scope>NUCLEOTIDE SEQUENCE [LARGE SCALE GENOMIC DNA]</scope>
    <source>
        <strain evidence="1 2">CCALA 953</strain>
    </source>
</reference>
<proteinExistence type="predicted"/>
<accession>A0A2A2TB38</accession>
<evidence type="ECO:0008006" key="3">
    <source>
        <dbReference type="Google" id="ProtNLM"/>
    </source>
</evidence>
<name>A0A2A2TB38_9CYAN</name>
<dbReference type="EMBL" id="NTFS01000526">
    <property type="protein sequence ID" value="PAX49801.1"/>
    <property type="molecule type" value="Genomic_DNA"/>
</dbReference>
<dbReference type="Proteomes" id="UP000218238">
    <property type="component" value="Unassembled WGS sequence"/>
</dbReference>
<protein>
    <recommendedName>
        <fullName evidence="3">Glycosyltransferase</fullName>
    </recommendedName>
</protein>
<evidence type="ECO:0000313" key="1">
    <source>
        <dbReference type="EMBL" id="PAX49801.1"/>
    </source>
</evidence>
<dbReference type="SUPFAM" id="SSF53756">
    <property type="entry name" value="UDP-Glycosyltransferase/glycogen phosphorylase"/>
    <property type="match status" value="1"/>
</dbReference>
<keyword evidence="2" id="KW-1185">Reference proteome</keyword>
<dbReference type="AlphaFoldDB" id="A0A2A2TB38"/>
<dbReference type="Pfam" id="PF13692">
    <property type="entry name" value="Glyco_trans_1_4"/>
    <property type="match status" value="1"/>
</dbReference>
<gene>
    <name evidence="1" type="ORF">CK510_27700</name>
</gene>
<evidence type="ECO:0000313" key="2">
    <source>
        <dbReference type="Proteomes" id="UP000218238"/>
    </source>
</evidence>
<comment type="caution">
    <text evidence="1">The sequence shown here is derived from an EMBL/GenBank/DDBJ whole genome shotgun (WGS) entry which is preliminary data.</text>
</comment>